<dbReference type="PATRIC" id="fig|743698.3.peg.631"/>
<organism evidence="1 2">
    <name type="scientific">Spiroplasma eriocheiris</name>
    <dbReference type="NCBI Taxonomy" id="315358"/>
    <lineage>
        <taxon>Bacteria</taxon>
        <taxon>Bacillati</taxon>
        <taxon>Mycoplasmatota</taxon>
        <taxon>Mollicutes</taxon>
        <taxon>Entomoplasmatales</taxon>
        <taxon>Spiroplasmataceae</taxon>
        <taxon>Spiroplasma</taxon>
    </lineage>
</organism>
<dbReference type="InterPro" id="IPR054816">
    <property type="entry name" value="Lipoprotein_mollicutes-type_CS"/>
</dbReference>
<dbReference type="EMBL" id="CP011856">
    <property type="protein sequence ID" value="AKM54200.1"/>
    <property type="molecule type" value="Genomic_DNA"/>
</dbReference>
<dbReference type="PROSITE" id="PS51257">
    <property type="entry name" value="PROKAR_LIPOPROTEIN"/>
    <property type="match status" value="1"/>
</dbReference>
<evidence type="ECO:0008006" key="3">
    <source>
        <dbReference type="Google" id="ProtNLM"/>
    </source>
</evidence>
<dbReference type="AlphaFoldDB" id="A0A0H3XIB6"/>
<evidence type="ECO:0000313" key="1">
    <source>
        <dbReference type="EMBL" id="AKM54200.1"/>
    </source>
</evidence>
<name>A0A0H3XIB6_9MOLU</name>
<gene>
    <name evidence="1" type="ORF">SERIO_v1c06300</name>
</gene>
<dbReference type="Proteomes" id="UP000035661">
    <property type="component" value="Chromosome"/>
</dbReference>
<dbReference type="KEGG" id="seri:SERIO_v1c06300"/>
<keyword evidence="2" id="KW-1185">Reference proteome</keyword>
<accession>A0A0H3XIB6</accession>
<reference evidence="1 2" key="1">
    <citation type="journal article" date="2015" name="Genome Biol. Evol.">
        <title>Found and Lost: The Fates of Horizontally Acquired Genes in Arthropod-Symbiotic Spiroplasma.</title>
        <authorList>
            <person name="Lo W.S."/>
            <person name="Gasparich G.E."/>
            <person name="Kuo C.H."/>
        </authorList>
    </citation>
    <scope>NUCLEOTIDE SEQUENCE [LARGE SCALE GENOMIC DNA]</scope>
    <source>
        <strain evidence="2">TDA-040725-5</strain>
    </source>
</reference>
<dbReference type="STRING" id="315358.SERIO_v1c06300"/>
<protein>
    <recommendedName>
        <fullName evidence="3">Lipoprotein</fullName>
    </recommendedName>
</protein>
<dbReference type="NCBIfam" id="NF038029">
    <property type="entry name" value="LP_plasma"/>
    <property type="match status" value="1"/>
</dbReference>
<sequence length="527" mass="59572">MKKLLTFLSTLSLTATTTTTIVACSSHKDNKNEAESSASLDAKVLNDIVNKTNKYFLDFLNSNQYVDTTQYGSEVFANFFNKVNDQEPTAIIDIADSNFNQGINNINTIFKNYLNQINIQIAQEYSNVYVNSYPLTWNLEKNISTLNFINLEDLNSLNPSVEIDGLKAVNYQLNINYTVKYKEITSINNFTFSFIVTNSPDKIKQFQTESMAKLSGNIVKYFGEGNTIIDKNPKYQKLYDKFDINYSRTHINLDNIVQTELIDFLNKDPDLTDLMQHVTWNDDKSILTLLSGALNDVTSGHAVPKLPQNSSFVWAGEGPFDANKVTADVFYNFLINLLQVFNISDGELQLANFNVNLSKISVAGMPLSGVASKDGKPLNVIIGISKEGLKQKLMNYSQIVVSFYKEYRIESYKDHQILHVSSKVFDELKSAPNYTESLPFLFNNFLEKENIKNLADIGLFYLGDDTIVNTVGRPGSWTTINENQLKYKDGGHGYSFSFMFGDHTFDGSISYSPWSAVYLPNLYVNRN</sequence>
<evidence type="ECO:0000313" key="2">
    <source>
        <dbReference type="Proteomes" id="UP000035661"/>
    </source>
</evidence>
<dbReference type="RefSeq" id="WP_047791430.1">
    <property type="nucleotide sequence ID" value="NZ_CP011856.1"/>
</dbReference>
<reference evidence="2" key="2">
    <citation type="submission" date="2015-06" db="EMBL/GenBank/DDBJ databases">
        <title>Complete genome sequence of Spiroplasma eriocheiris TDA-040725-5 (DSM 21848).</title>
        <authorList>
            <person name="Lo W.-S."/>
            <person name="Kuo C.-H."/>
        </authorList>
    </citation>
    <scope>NUCLEOTIDE SEQUENCE [LARGE SCALE GENOMIC DNA]</scope>
    <source>
        <strain evidence="2">TDA-040725-5</strain>
    </source>
</reference>
<proteinExistence type="predicted"/>